<dbReference type="InterPro" id="IPR000477">
    <property type="entry name" value="RT_dom"/>
</dbReference>
<comment type="caution">
    <text evidence="6">The sequence shown here is derived from an EMBL/GenBank/DDBJ whole genome shotgun (WGS) entry which is preliminary data.</text>
</comment>
<evidence type="ECO:0000259" key="5">
    <source>
        <dbReference type="PROSITE" id="PS50879"/>
    </source>
</evidence>
<dbReference type="InterPro" id="IPR036691">
    <property type="entry name" value="Endo/exonu/phosph_ase_sf"/>
</dbReference>
<keyword evidence="1" id="KW-0862">Zinc</keyword>
<dbReference type="SMART" id="SM00343">
    <property type="entry name" value="ZnF_C2HC"/>
    <property type="match status" value="2"/>
</dbReference>
<dbReference type="PROSITE" id="PS50158">
    <property type="entry name" value="ZF_CCHC"/>
    <property type="match status" value="2"/>
</dbReference>
<feature type="domain" description="CCHC-type" evidence="3">
    <location>
        <begin position="280"/>
        <end position="295"/>
    </location>
</feature>
<dbReference type="GO" id="GO:0004523">
    <property type="term" value="F:RNA-DNA hybrid ribonuclease activity"/>
    <property type="evidence" value="ECO:0007669"/>
    <property type="project" value="InterPro"/>
</dbReference>
<dbReference type="InterPro" id="IPR001878">
    <property type="entry name" value="Znf_CCHC"/>
</dbReference>
<dbReference type="GO" id="GO:0003676">
    <property type="term" value="F:nucleic acid binding"/>
    <property type="evidence" value="ECO:0007669"/>
    <property type="project" value="InterPro"/>
</dbReference>
<dbReference type="Gene3D" id="4.10.60.10">
    <property type="entry name" value="Zinc finger, CCHC-type"/>
    <property type="match status" value="1"/>
</dbReference>
<dbReference type="Pfam" id="PF00078">
    <property type="entry name" value="RVT_1"/>
    <property type="match status" value="1"/>
</dbReference>
<dbReference type="GO" id="GO:0042575">
    <property type="term" value="C:DNA polymerase complex"/>
    <property type="evidence" value="ECO:0007669"/>
    <property type="project" value="UniProtKB-ARBA"/>
</dbReference>
<dbReference type="Pfam" id="PF00075">
    <property type="entry name" value="RNase_H"/>
    <property type="match status" value="1"/>
</dbReference>
<dbReference type="CDD" id="cd09276">
    <property type="entry name" value="Rnase_HI_RT_non_LTR"/>
    <property type="match status" value="1"/>
</dbReference>
<evidence type="ECO:0000256" key="1">
    <source>
        <dbReference type="PROSITE-ProRule" id="PRU00047"/>
    </source>
</evidence>
<dbReference type="Pfam" id="PF14529">
    <property type="entry name" value="Exo_endo_phos_2"/>
    <property type="match status" value="1"/>
</dbReference>
<keyword evidence="1" id="KW-0479">Metal-binding</keyword>
<dbReference type="CDD" id="cd01650">
    <property type="entry name" value="RT_nLTR_like"/>
    <property type="match status" value="1"/>
</dbReference>
<dbReference type="PROSITE" id="PS50878">
    <property type="entry name" value="RT_POL"/>
    <property type="match status" value="1"/>
</dbReference>
<sequence>MSADRSTLQDTGGNDAPDDDTFEVSGILQKALDIENELQGCIAFSGSTKNKQDEMRSHVKSLIKLVMEQQVMITHLMGRMSSSGERVPTSYAEMIKTPVKAPRGPARSRSRSRTRKLHNVLVIPKNEQSSVDTRKQIQSKVNPSRVNVKVNSLKNVNKGGIIISTPTAQDIDKLIEEFGKIDEIKDNFEIRKPKLLDPSIIVFNVEESVTKEEFLEGLREQNDELLIANLQVRTSFKSRFGRNWIVSMDPTAFNEIIKKPKINFNWNRLGFRENVRIIQCLKCAKFGHFAVNCKNVELKEGPGLCMKCGQKGHKERECVSETPMCINCHDHNVKFKTKHDTKHSARDNICKMRVNDPYIFDSSVIEFSSTFRKFFHPYNPLAGFIIANSNFKVFPIYVERYIVALEIGFQEENFVIISIYCPPSKDLKEDLDELKKLLLDLGDKNILILGDFNAKSRVWGPRDGDHRGDLVLEMAEQFDLLIVNKNDSNPSFNGPQGISWIDILLIKNINIERIQNWTIEDKITLSDHQKMVFDIVPQNTNPFKSARTKKWTIDHINILSFKIHLTEFVTNYCAEGKTLEESIDEIQNALYKMCVINCKRKSRVTADAVWWTPDLEIKRSRVRALRRRFQRTAYDEERLIRKLKFKKEMAEYTQSIAIAKVNSFRSFLNNVLKVNSFDTFYSLVQDSVNNYGQLCPIKNQDGSTTGSFRDSMLTILEYHFPRDCGTIIRRQTDLEYGFPLVTAHEIGKIFQDINLTKAPGPDGLCANIIYEFFKVNKEKFTNMMNECINYAIFPVSWKQASVALIPKVGKDLSSPSAYRPICLLSTWGKVLDKILSRRLTFELEKTGKLHPNQFGFRNGRSTLDALQFFKDFVHSSKLNEHVTIAISLDMGNAFNSVEWRDVISALHEDGVSDYLIFSISDFLNNRKIVDPNLQVNYNYGKGVPQGSCLGPILWLLIADRLLRAMDQIKNCVVTMFADDILLLASDTASYKFSNSLVNPLREIELWAHKFNLKINPIKSKFIIFPFAKRVTHIPRLKICGKNIRNCSEFKYLGLIFDNRLTWISHFNSLKYRVSGIQYKIKRLSRATWGARPEVLKEIYLRAVEKFILYGAPIWFSENVKLKNKILQIQRIPLLGISKAYRTVSTDALHILCGCPPLDLVAKNDFILFKLFGRHCPIQVGDKTISFDDVTHLHSGPDPPWNVISFPWAIGDPDNQIGFKIFTDGSKLNNRVGFGIVCFDELDEHLWSVSERLNDEVSVFIAEAMAIFHAIDKCKDYSCQTNIYTDSRSVLMAINSLKDDHPIIFQIKNLLRKFDHVKLFWVKAHVGTYGNEFADSLAKRATERDNIDHVVPMPKSWIKYKMRESLIRDWQDRWNFSRNARFLFGIFPEVSLRRCFGDFYINQILTTHGSFPIHQSRFFGKSSLCICGLDEGTVSHCIYGCPRFCSIREKFFPVNFSVLGFLDLILNKRACQGLREIVSLLLCASLA</sequence>
<dbReference type="InterPro" id="IPR012337">
    <property type="entry name" value="RNaseH-like_sf"/>
</dbReference>
<evidence type="ECO:0000259" key="3">
    <source>
        <dbReference type="PROSITE" id="PS50158"/>
    </source>
</evidence>
<keyword evidence="7" id="KW-1185">Reference proteome</keyword>
<name>A0A4Y2NQ83_ARAVE</name>
<feature type="domain" description="Reverse transcriptase" evidence="4">
    <location>
        <begin position="786"/>
        <end position="1056"/>
    </location>
</feature>
<reference evidence="6 7" key="1">
    <citation type="journal article" date="2019" name="Sci. Rep.">
        <title>Orb-weaving spider Araneus ventricosus genome elucidates the spidroin gene catalogue.</title>
        <authorList>
            <person name="Kono N."/>
            <person name="Nakamura H."/>
            <person name="Ohtoshi R."/>
            <person name="Moran D.A.P."/>
            <person name="Shinohara A."/>
            <person name="Yoshida Y."/>
            <person name="Fujiwara M."/>
            <person name="Mori M."/>
            <person name="Tomita M."/>
            <person name="Arakawa K."/>
        </authorList>
    </citation>
    <scope>NUCLEOTIDE SEQUENCE [LARGE SCALE GENOMIC DNA]</scope>
</reference>
<dbReference type="PANTHER" id="PTHR19446">
    <property type="entry name" value="REVERSE TRANSCRIPTASES"/>
    <property type="match status" value="1"/>
</dbReference>
<organism evidence="6 7">
    <name type="scientific">Araneus ventricosus</name>
    <name type="common">Orbweaver spider</name>
    <name type="synonym">Epeira ventricosa</name>
    <dbReference type="NCBI Taxonomy" id="182803"/>
    <lineage>
        <taxon>Eukaryota</taxon>
        <taxon>Metazoa</taxon>
        <taxon>Ecdysozoa</taxon>
        <taxon>Arthropoda</taxon>
        <taxon>Chelicerata</taxon>
        <taxon>Arachnida</taxon>
        <taxon>Araneae</taxon>
        <taxon>Araneomorphae</taxon>
        <taxon>Entelegynae</taxon>
        <taxon>Araneoidea</taxon>
        <taxon>Araneidae</taxon>
        <taxon>Araneus</taxon>
    </lineage>
</organism>
<evidence type="ECO:0000313" key="7">
    <source>
        <dbReference type="Proteomes" id="UP000499080"/>
    </source>
</evidence>
<proteinExistence type="predicted"/>
<dbReference type="GO" id="GO:0071897">
    <property type="term" value="P:DNA biosynthetic process"/>
    <property type="evidence" value="ECO:0007669"/>
    <property type="project" value="UniProtKB-ARBA"/>
</dbReference>
<dbReference type="GO" id="GO:0008270">
    <property type="term" value="F:zinc ion binding"/>
    <property type="evidence" value="ECO:0007669"/>
    <property type="project" value="UniProtKB-KW"/>
</dbReference>
<dbReference type="EMBL" id="BGPR01009413">
    <property type="protein sequence ID" value="GBN39866.1"/>
    <property type="molecule type" value="Genomic_DNA"/>
</dbReference>
<dbReference type="Proteomes" id="UP000499080">
    <property type="component" value="Unassembled WGS sequence"/>
</dbReference>
<gene>
    <name evidence="6" type="primary">R1A1-elementORF2_210</name>
    <name evidence="6" type="ORF">AVEN_25747_1</name>
</gene>
<feature type="compositionally biased region" description="Polar residues" evidence="2">
    <location>
        <begin position="1"/>
        <end position="12"/>
    </location>
</feature>
<evidence type="ECO:0000256" key="2">
    <source>
        <dbReference type="SAM" id="MobiDB-lite"/>
    </source>
</evidence>
<dbReference type="InterPro" id="IPR005135">
    <property type="entry name" value="Endo/exonuclease/phosphatase"/>
</dbReference>
<evidence type="ECO:0000313" key="6">
    <source>
        <dbReference type="EMBL" id="GBN39866.1"/>
    </source>
</evidence>
<dbReference type="SUPFAM" id="SSF53098">
    <property type="entry name" value="Ribonuclease H-like"/>
    <property type="match status" value="1"/>
</dbReference>
<dbReference type="Gene3D" id="3.30.420.10">
    <property type="entry name" value="Ribonuclease H-like superfamily/Ribonuclease H"/>
    <property type="match status" value="1"/>
</dbReference>
<keyword evidence="1" id="KW-0863">Zinc-finger</keyword>
<feature type="domain" description="RNase H type-1" evidence="5">
    <location>
        <begin position="1214"/>
        <end position="1342"/>
    </location>
</feature>
<evidence type="ECO:0000259" key="4">
    <source>
        <dbReference type="PROSITE" id="PS50878"/>
    </source>
</evidence>
<dbReference type="InterPro" id="IPR002156">
    <property type="entry name" value="RNaseH_domain"/>
</dbReference>
<dbReference type="SUPFAM" id="SSF57756">
    <property type="entry name" value="Retrovirus zinc finger-like domains"/>
    <property type="match status" value="1"/>
</dbReference>
<dbReference type="InterPro" id="IPR043502">
    <property type="entry name" value="DNA/RNA_pol_sf"/>
</dbReference>
<dbReference type="SUPFAM" id="SSF56219">
    <property type="entry name" value="DNase I-like"/>
    <property type="match status" value="1"/>
</dbReference>
<feature type="region of interest" description="Disordered" evidence="2">
    <location>
        <begin position="1"/>
        <end position="21"/>
    </location>
</feature>
<protein>
    <recommendedName>
        <fullName evidence="8">Retrovirus-related Pol polyprotein from type-1 retrotransposable element R1</fullName>
    </recommendedName>
</protein>
<feature type="domain" description="CCHC-type" evidence="3">
    <location>
        <begin position="305"/>
        <end position="318"/>
    </location>
</feature>
<dbReference type="InterPro" id="IPR036875">
    <property type="entry name" value="Znf_CCHC_sf"/>
</dbReference>
<dbReference type="InterPro" id="IPR036397">
    <property type="entry name" value="RNaseH_sf"/>
</dbReference>
<accession>A0A4Y2NQ83</accession>
<dbReference type="OrthoDB" id="6437248at2759"/>
<evidence type="ECO:0008006" key="8">
    <source>
        <dbReference type="Google" id="ProtNLM"/>
    </source>
</evidence>
<dbReference type="SUPFAM" id="SSF56672">
    <property type="entry name" value="DNA/RNA polymerases"/>
    <property type="match status" value="1"/>
</dbReference>
<dbReference type="PROSITE" id="PS50879">
    <property type="entry name" value="RNASE_H_1"/>
    <property type="match status" value="1"/>
</dbReference>
<dbReference type="Gene3D" id="3.60.10.10">
    <property type="entry name" value="Endonuclease/exonuclease/phosphatase"/>
    <property type="match status" value="1"/>
</dbReference>